<reference evidence="5" key="1">
    <citation type="journal article" date="2014" name="Int. J. Syst. Evol. Microbiol.">
        <title>Complete genome sequence of Corynebacterium casei LMG S-19264T (=DSM 44701T), isolated from a smear-ripened cheese.</title>
        <authorList>
            <consortium name="US DOE Joint Genome Institute (JGI-PGF)"/>
            <person name="Walter F."/>
            <person name="Albersmeier A."/>
            <person name="Kalinowski J."/>
            <person name="Ruckert C."/>
        </authorList>
    </citation>
    <scope>NUCLEOTIDE SEQUENCE</scope>
    <source>
        <strain evidence="5">JCM 13583</strain>
    </source>
</reference>
<dbReference type="RefSeq" id="WP_188680289.1">
    <property type="nucleotide sequence ID" value="NZ_BMNY01000001.1"/>
</dbReference>
<keyword evidence="4" id="KW-0812">Transmembrane</keyword>
<evidence type="ECO:0000256" key="3">
    <source>
        <dbReference type="SAM" id="MobiDB-lite"/>
    </source>
</evidence>
<accession>A0AA37F954</accession>
<evidence type="ECO:0000256" key="1">
    <source>
        <dbReference type="ARBA" id="ARBA00023054"/>
    </source>
</evidence>
<keyword evidence="4" id="KW-0472">Membrane</keyword>
<gene>
    <name evidence="5" type="primary">rmuC</name>
    <name evidence="5" type="ORF">GCM10007108_06600</name>
</gene>
<evidence type="ECO:0000313" key="5">
    <source>
        <dbReference type="EMBL" id="GGM71199.1"/>
    </source>
</evidence>
<dbReference type="AlphaFoldDB" id="A0AA37F954"/>
<reference evidence="5" key="2">
    <citation type="submission" date="2022-09" db="EMBL/GenBank/DDBJ databases">
        <authorList>
            <person name="Sun Q."/>
            <person name="Ohkuma M."/>
        </authorList>
    </citation>
    <scope>NUCLEOTIDE SEQUENCE</scope>
    <source>
        <strain evidence="5">JCM 13583</strain>
    </source>
</reference>
<dbReference type="Proteomes" id="UP000632195">
    <property type="component" value="Unassembled WGS sequence"/>
</dbReference>
<feature type="compositionally biased region" description="Basic and acidic residues" evidence="3">
    <location>
        <begin position="361"/>
        <end position="370"/>
    </location>
</feature>
<evidence type="ECO:0000256" key="4">
    <source>
        <dbReference type="SAM" id="Phobius"/>
    </source>
</evidence>
<feature type="transmembrane region" description="Helical" evidence="4">
    <location>
        <begin position="6"/>
        <end position="25"/>
    </location>
</feature>
<name>A0AA37F954_9ARCH</name>
<evidence type="ECO:0000256" key="2">
    <source>
        <dbReference type="ARBA" id="ARBA00023172"/>
    </source>
</evidence>
<feature type="region of interest" description="Disordered" evidence="3">
    <location>
        <begin position="361"/>
        <end position="382"/>
    </location>
</feature>
<dbReference type="GO" id="GO:0006310">
    <property type="term" value="P:DNA recombination"/>
    <property type="evidence" value="ECO:0007669"/>
    <property type="project" value="UniProtKB-KW"/>
</dbReference>
<dbReference type="PANTHER" id="PTHR30563:SF0">
    <property type="entry name" value="DNA RECOMBINATION PROTEIN RMUC"/>
    <property type="match status" value="1"/>
</dbReference>
<keyword evidence="4" id="KW-1133">Transmembrane helix</keyword>
<dbReference type="Pfam" id="PF02646">
    <property type="entry name" value="RmuC"/>
    <property type="match status" value="1"/>
</dbReference>
<dbReference type="EMBL" id="BMNY01000001">
    <property type="protein sequence ID" value="GGM71199.1"/>
    <property type="molecule type" value="Genomic_DNA"/>
</dbReference>
<proteinExistence type="predicted"/>
<keyword evidence="6" id="KW-1185">Reference proteome</keyword>
<dbReference type="PANTHER" id="PTHR30563">
    <property type="entry name" value="DNA RECOMBINATION PROTEIN RMUC"/>
    <property type="match status" value="1"/>
</dbReference>
<sequence>MLTYTYASIFLAGFALGIVAGTVLYQRLSRRQYERAIRDTTQELYQRVVQEGAKAIAESAKASMEDVSRETRHALELEKTEIKDMIEPVRQVLEAYRQEVSAFRSSVQQNYGEVTQMMRALEEAGRRLSEETRNLASALKNNQARGRWGEIQLRRIVEASGMLEHCDFEEQVAGEGNRPDMVIRLPGNREIVVDAKVPISEYLRALEAQSEDEAVDHLKAYSRQVRERLRELASKKYSSGPRRAEFVVMFLPGESFFSAALRFDPELMDFGIQNGVIVASPVTLLAILRSVAMSWQQFTLQQNMERVIEMGGKVYESANRFLSSFSEIGRDISRVVKKYNEGARSLRENLIPYARSMKELGVKGSEKSPEIGEVDDTVTGTD</sequence>
<keyword evidence="2" id="KW-0233">DNA recombination</keyword>
<protein>
    <submittedName>
        <fullName evidence="5">DNA recombination protein RmuC</fullName>
    </submittedName>
</protein>
<dbReference type="InterPro" id="IPR003798">
    <property type="entry name" value="DNA_recombination_RmuC"/>
</dbReference>
<comment type="caution">
    <text evidence="5">The sequence shown here is derived from an EMBL/GenBank/DDBJ whole genome shotgun (WGS) entry which is preliminary data.</text>
</comment>
<keyword evidence="1" id="KW-0175">Coiled coil</keyword>
<evidence type="ECO:0000313" key="6">
    <source>
        <dbReference type="Proteomes" id="UP000632195"/>
    </source>
</evidence>
<organism evidence="5 6">
    <name type="scientific">Thermogymnomonas acidicola</name>
    <dbReference type="NCBI Taxonomy" id="399579"/>
    <lineage>
        <taxon>Archaea</taxon>
        <taxon>Methanobacteriati</taxon>
        <taxon>Thermoplasmatota</taxon>
        <taxon>Thermoplasmata</taxon>
        <taxon>Thermoplasmatales</taxon>
        <taxon>Thermogymnomonas</taxon>
    </lineage>
</organism>